<dbReference type="OrthoDB" id="8445243at2"/>
<protein>
    <recommendedName>
        <fullName evidence="4">Nuclear transport factor 2 family protein</fullName>
    </recommendedName>
</protein>
<dbReference type="Pfam" id="PF12893">
    <property type="entry name" value="Lumazine_bd_2"/>
    <property type="match status" value="1"/>
</dbReference>
<dbReference type="AlphaFoldDB" id="A0A163CFZ3"/>
<dbReference type="Gene3D" id="3.10.450.50">
    <property type="match status" value="1"/>
</dbReference>
<dbReference type="Proteomes" id="UP000076715">
    <property type="component" value="Unassembled WGS sequence"/>
</dbReference>
<evidence type="ECO:0008006" key="4">
    <source>
        <dbReference type="Google" id="ProtNLM"/>
    </source>
</evidence>
<feature type="chain" id="PRO_5007842006" description="Nuclear transport factor 2 family protein" evidence="1">
    <location>
        <begin position="21"/>
        <end position="138"/>
    </location>
</feature>
<sequence>MKKTIFTVLLFILGTIATYAQTPEHDQVKATVSYYLEGGTNNDFETLKKAFHKDATMKFISNAGYKEVNALEFFKKAIKPGPKQNRKTKVVSIDVEGTSAQAKLRIDYDTFAFIDFMNLLKIDGEWKIVNKIFYRSKK</sequence>
<accession>A0A163CFZ3</accession>
<reference evidence="2 3" key="1">
    <citation type="submission" date="2016-01" db="EMBL/GenBank/DDBJ databases">
        <title>The draft genome sequence of Aquimarina sp. RZW4-3-2.</title>
        <authorList>
            <person name="Wang Y."/>
        </authorList>
    </citation>
    <scope>NUCLEOTIDE SEQUENCE [LARGE SCALE GENOMIC DNA]</scope>
    <source>
        <strain evidence="2 3">RZW4-3-2</strain>
    </source>
</reference>
<dbReference type="InterPro" id="IPR032710">
    <property type="entry name" value="NTF2-like_dom_sf"/>
</dbReference>
<feature type="signal peptide" evidence="1">
    <location>
        <begin position="1"/>
        <end position="20"/>
    </location>
</feature>
<evidence type="ECO:0000313" key="3">
    <source>
        <dbReference type="Proteomes" id="UP000076715"/>
    </source>
</evidence>
<dbReference type="STRING" id="1642818.AWE51_02730"/>
<organism evidence="2 3">
    <name type="scientific">Aquimarina aggregata</name>
    <dbReference type="NCBI Taxonomy" id="1642818"/>
    <lineage>
        <taxon>Bacteria</taxon>
        <taxon>Pseudomonadati</taxon>
        <taxon>Bacteroidota</taxon>
        <taxon>Flavobacteriia</taxon>
        <taxon>Flavobacteriales</taxon>
        <taxon>Flavobacteriaceae</taxon>
        <taxon>Aquimarina</taxon>
    </lineage>
</organism>
<dbReference type="InterPro" id="IPR039437">
    <property type="entry name" value="FrzH/put_lumazine-bd"/>
</dbReference>
<keyword evidence="3" id="KW-1185">Reference proteome</keyword>
<dbReference type="SUPFAM" id="SSF54427">
    <property type="entry name" value="NTF2-like"/>
    <property type="match status" value="1"/>
</dbReference>
<dbReference type="EMBL" id="LQRT01000002">
    <property type="protein sequence ID" value="KZS42373.1"/>
    <property type="molecule type" value="Genomic_DNA"/>
</dbReference>
<gene>
    <name evidence="2" type="ORF">AWE51_02730</name>
</gene>
<dbReference type="RefSeq" id="WP_066309987.1">
    <property type="nucleotide sequence ID" value="NZ_LQRT01000002.1"/>
</dbReference>
<evidence type="ECO:0000256" key="1">
    <source>
        <dbReference type="SAM" id="SignalP"/>
    </source>
</evidence>
<name>A0A163CFZ3_9FLAO</name>
<keyword evidence="1" id="KW-0732">Signal</keyword>
<proteinExistence type="predicted"/>
<evidence type="ECO:0000313" key="2">
    <source>
        <dbReference type="EMBL" id="KZS42373.1"/>
    </source>
</evidence>
<comment type="caution">
    <text evidence="2">The sequence shown here is derived from an EMBL/GenBank/DDBJ whole genome shotgun (WGS) entry which is preliminary data.</text>
</comment>